<dbReference type="Proteomes" id="UP000004810">
    <property type="component" value="Unassembled WGS sequence"/>
</dbReference>
<evidence type="ECO:0000313" key="3">
    <source>
        <dbReference type="Proteomes" id="UP000004810"/>
    </source>
</evidence>
<feature type="transmembrane region" description="Helical" evidence="1">
    <location>
        <begin position="86"/>
        <end position="109"/>
    </location>
</feature>
<dbReference type="EMBL" id="ADBV01006597">
    <property type="protein sequence ID" value="EJW78418.1"/>
    <property type="molecule type" value="Genomic_DNA"/>
</dbReference>
<accession>J9E8E6</accession>
<comment type="caution">
    <text evidence="2">The sequence shown here is derived from an EMBL/GenBank/DDBJ whole genome shotgun (WGS) entry which is preliminary data.</text>
</comment>
<evidence type="ECO:0000313" key="2">
    <source>
        <dbReference type="EMBL" id="EJW78418.1"/>
    </source>
</evidence>
<proteinExistence type="predicted"/>
<keyword evidence="1" id="KW-0472">Membrane</keyword>
<organism evidence="2 3">
    <name type="scientific">Wuchereria bancrofti</name>
    <dbReference type="NCBI Taxonomy" id="6293"/>
    <lineage>
        <taxon>Eukaryota</taxon>
        <taxon>Metazoa</taxon>
        <taxon>Ecdysozoa</taxon>
        <taxon>Nematoda</taxon>
        <taxon>Chromadorea</taxon>
        <taxon>Rhabditida</taxon>
        <taxon>Spirurina</taxon>
        <taxon>Spiruromorpha</taxon>
        <taxon>Filarioidea</taxon>
        <taxon>Onchocercidae</taxon>
        <taxon>Wuchereria</taxon>
    </lineage>
</organism>
<name>J9E8E6_WUCBA</name>
<reference evidence="3" key="1">
    <citation type="submission" date="2012-08" db="EMBL/GenBank/DDBJ databases">
        <title>The Genome Sequence of Wuchereria bancrofti.</title>
        <authorList>
            <person name="Nutman T.B."/>
            <person name="Fink D.L."/>
            <person name="Russ C."/>
            <person name="Young S."/>
            <person name="Zeng Q."/>
            <person name="Koehrsen M."/>
            <person name="Alvarado L."/>
            <person name="Berlin A."/>
            <person name="Chapman S.B."/>
            <person name="Chen Z."/>
            <person name="Freedman E."/>
            <person name="Gellesch M."/>
            <person name="Goldberg J."/>
            <person name="Griggs A."/>
            <person name="Gujja S."/>
            <person name="Heilman E.R."/>
            <person name="Heiman D."/>
            <person name="Hepburn T."/>
            <person name="Howarth C."/>
            <person name="Jen D."/>
            <person name="Larson L."/>
            <person name="Lewis B."/>
            <person name="Mehta T."/>
            <person name="Park D."/>
            <person name="Pearson M."/>
            <person name="Roberts A."/>
            <person name="Saif S."/>
            <person name="Shea T."/>
            <person name="Shenoy N."/>
            <person name="Sisk P."/>
            <person name="Stolte C."/>
            <person name="Sykes S."/>
            <person name="Walk T."/>
            <person name="White J."/>
            <person name="Yandava C."/>
            <person name="Haas B."/>
            <person name="Henn M.R."/>
            <person name="Nusbaum C."/>
            <person name="Birren B."/>
        </authorList>
    </citation>
    <scope>NUCLEOTIDE SEQUENCE [LARGE SCALE GENOMIC DNA]</scope>
    <source>
        <strain evidence="3">NA</strain>
    </source>
</reference>
<evidence type="ECO:0000256" key="1">
    <source>
        <dbReference type="SAM" id="Phobius"/>
    </source>
</evidence>
<keyword evidence="1" id="KW-1133">Transmembrane helix</keyword>
<sequence length="110" mass="11949">MQRNVSHKAQSGVKVNGVKPFSSNSRKSVEETDVIIVSYAIEFVIQRDSLENMEGIVVDGDHGFQKVATPPNAIIFASGLLHVKDMLLAGTLATIECGLLAILFMMTWAT</sequence>
<dbReference type="AlphaFoldDB" id="J9E8E6"/>
<protein>
    <submittedName>
        <fullName evidence="2">Uncharacterized protein</fullName>
    </submittedName>
</protein>
<keyword evidence="1" id="KW-0812">Transmembrane</keyword>
<gene>
    <name evidence="2" type="ORF">WUBG_10675</name>
</gene>